<gene>
    <name evidence="5" type="ORF">H0E84_06970</name>
</gene>
<proteinExistence type="inferred from homology"/>
<feature type="signal peptide" evidence="3">
    <location>
        <begin position="1"/>
        <end position="20"/>
    </location>
</feature>
<dbReference type="GO" id="GO:0006801">
    <property type="term" value="P:superoxide metabolic process"/>
    <property type="evidence" value="ECO:0007669"/>
    <property type="project" value="InterPro"/>
</dbReference>
<organism evidence="5 6">
    <name type="scientific">Luteimonas salinisoli</name>
    <dbReference type="NCBI Taxonomy" id="2752307"/>
    <lineage>
        <taxon>Bacteria</taxon>
        <taxon>Pseudomonadati</taxon>
        <taxon>Pseudomonadota</taxon>
        <taxon>Gammaproteobacteria</taxon>
        <taxon>Lysobacterales</taxon>
        <taxon>Lysobacteraceae</taxon>
        <taxon>Luteimonas</taxon>
    </lineage>
</organism>
<dbReference type="Gene3D" id="2.60.40.200">
    <property type="entry name" value="Superoxide dismutase, copper/zinc binding domain"/>
    <property type="match status" value="1"/>
</dbReference>
<keyword evidence="6" id="KW-1185">Reference proteome</keyword>
<dbReference type="EMBL" id="JACCKA010000049">
    <property type="protein sequence ID" value="NZA26123.1"/>
    <property type="molecule type" value="Genomic_DNA"/>
</dbReference>
<accession>A0A853JAB4</accession>
<evidence type="ECO:0000313" key="6">
    <source>
        <dbReference type="Proteomes" id="UP000578091"/>
    </source>
</evidence>
<evidence type="ECO:0000259" key="4">
    <source>
        <dbReference type="Pfam" id="PF00080"/>
    </source>
</evidence>
<evidence type="ECO:0000313" key="5">
    <source>
        <dbReference type="EMBL" id="NZA26123.1"/>
    </source>
</evidence>
<evidence type="ECO:0000256" key="2">
    <source>
        <dbReference type="SAM" id="MobiDB-lite"/>
    </source>
</evidence>
<dbReference type="InterPro" id="IPR001424">
    <property type="entry name" value="SOD_Cu_Zn_dom"/>
</dbReference>
<dbReference type="PROSITE" id="PS51257">
    <property type="entry name" value="PROKAR_LIPOPROTEIN"/>
    <property type="match status" value="1"/>
</dbReference>
<name>A0A853JAB4_9GAMM</name>
<feature type="chain" id="PRO_5032814643" evidence="3">
    <location>
        <begin position="21"/>
        <end position="184"/>
    </location>
</feature>
<dbReference type="Proteomes" id="UP000578091">
    <property type="component" value="Unassembled WGS sequence"/>
</dbReference>
<dbReference type="InterPro" id="IPR024134">
    <property type="entry name" value="SOD_Cu/Zn_/chaperone"/>
</dbReference>
<evidence type="ECO:0000256" key="1">
    <source>
        <dbReference type="ARBA" id="ARBA00010457"/>
    </source>
</evidence>
<protein>
    <submittedName>
        <fullName evidence="5">Superoxide dismutase family protein</fullName>
    </submittedName>
</protein>
<comment type="similarity">
    <text evidence="1">Belongs to the Cu-Zn superoxide dismutase family.</text>
</comment>
<feature type="compositionally biased region" description="Low complexity" evidence="2">
    <location>
        <begin position="21"/>
        <end position="33"/>
    </location>
</feature>
<dbReference type="Pfam" id="PF00080">
    <property type="entry name" value="Sod_Cu"/>
    <property type="match status" value="1"/>
</dbReference>
<dbReference type="SUPFAM" id="SSF49329">
    <property type="entry name" value="Cu,Zn superoxide dismutase-like"/>
    <property type="match status" value="1"/>
</dbReference>
<dbReference type="InterPro" id="IPR036423">
    <property type="entry name" value="SOD-like_Cu/Zn_dom_sf"/>
</dbReference>
<dbReference type="AlphaFoldDB" id="A0A853JAB4"/>
<dbReference type="GO" id="GO:0005507">
    <property type="term" value="F:copper ion binding"/>
    <property type="evidence" value="ECO:0007669"/>
    <property type="project" value="InterPro"/>
</dbReference>
<comment type="caution">
    <text evidence="5">The sequence shown here is derived from an EMBL/GenBank/DDBJ whole genome shotgun (WGS) entry which is preliminary data.</text>
</comment>
<evidence type="ECO:0000256" key="3">
    <source>
        <dbReference type="SAM" id="SignalP"/>
    </source>
</evidence>
<feature type="region of interest" description="Disordered" evidence="2">
    <location>
        <begin position="21"/>
        <end position="42"/>
    </location>
</feature>
<feature type="domain" description="Superoxide dismutase copper/zinc binding" evidence="4">
    <location>
        <begin position="60"/>
        <end position="180"/>
    </location>
</feature>
<dbReference type="RefSeq" id="WP_180677920.1">
    <property type="nucleotide sequence ID" value="NZ_JACCKA010000049.1"/>
</dbReference>
<keyword evidence="3" id="KW-0732">Signal</keyword>
<reference evidence="5 6" key="1">
    <citation type="submission" date="2020-07" db="EMBL/GenBank/DDBJ databases">
        <title>Luteimonas sp. SJ-92.</title>
        <authorList>
            <person name="Huang X.-X."/>
            <person name="Xu L."/>
            <person name="Sun J.-Q."/>
        </authorList>
    </citation>
    <scope>NUCLEOTIDE SEQUENCE [LARGE SCALE GENOMIC DNA]</scope>
    <source>
        <strain evidence="5 6">SJ-92</strain>
    </source>
</reference>
<dbReference type="PANTHER" id="PTHR10003">
    <property type="entry name" value="SUPEROXIDE DISMUTASE CU-ZN -RELATED"/>
    <property type="match status" value="1"/>
</dbReference>
<sequence>MRPILSVAAALLMTACASTAPPTAPPRAGGATPLPSPSLAEQGTASAAVANLASASGSLVSGRVELAAVPGGVRITGEVGGLVRNGAHSLQVHERGDCSAADAASAGPYFDPQAGAEQVGVVGGNRDRIVADAEGVARVDLLVARAVLGGGAANDIAGRALVVLGATPGAFSARVACGAIAITR</sequence>